<dbReference type="PANTHER" id="PTHR32125:SF4">
    <property type="entry name" value="2-C-METHYL-D-ERYTHRITOL 4-PHOSPHATE CYTIDYLYLTRANSFERASE, CHLOROPLASTIC"/>
    <property type="match status" value="1"/>
</dbReference>
<dbReference type="InterPro" id="IPR034683">
    <property type="entry name" value="IspD/TarI"/>
</dbReference>
<dbReference type="SUPFAM" id="SSF53448">
    <property type="entry name" value="Nucleotide-diphospho-sugar transferases"/>
    <property type="match status" value="1"/>
</dbReference>
<dbReference type="InterPro" id="IPR050088">
    <property type="entry name" value="IspD/TarI_cytidylyltransf_bact"/>
</dbReference>
<proteinExistence type="predicted"/>
<dbReference type="InterPro" id="IPR029044">
    <property type="entry name" value="Nucleotide-diphossugar_trans"/>
</dbReference>
<name>Q6PYD5_PASPE</name>
<sequence>MRGKQLYTVIVLAAGQGTRMRAQCSKPFLLLHGEPILLHTLRCFIFHTSIVSIIIVTRPHEIELALQPNTME</sequence>
<dbReference type="Gene3D" id="3.90.550.10">
    <property type="entry name" value="Spore Coat Polysaccharide Biosynthesis Protein SpsA, Chain A"/>
    <property type="match status" value="1"/>
</dbReference>
<keyword evidence="3" id="KW-0414">Isoprene biosynthesis</keyword>
<feature type="non-terminal residue" evidence="4">
    <location>
        <position position="72"/>
    </location>
</feature>
<reference evidence="4" key="1">
    <citation type="submission" date="2004-03" db="EMBL/GenBank/DDBJ databases">
        <title>Identification of yacL and yacM genes in Pasteuria penetrans P20.</title>
        <authorList>
            <person name="Nong G."/>
            <person name="Preston J.F."/>
        </authorList>
    </citation>
    <scope>NUCLEOTIDE SEQUENCE</scope>
    <source>
        <strain evidence="4">P20</strain>
    </source>
</reference>
<dbReference type="GO" id="GO:0050518">
    <property type="term" value="F:2-C-methyl-D-erythritol 4-phosphate cytidylyltransferase activity"/>
    <property type="evidence" value="ECO:0007669"/>
    <property type="project" value="TreeGrafter"/>
</dbReference>
<dbReference type="EMBL" id="AY570908">
    <property type="protein sequence ID" value="AAS73150.1"/>
    <property type="molecule type" value="Genomic_DNA"/>
</dbReference>
<keyword evidence="1" id="KW-0808">Transferase</keyword>
<evidence type="ECO:0000256" key="3">
    <source>
        <dbReference type="ARBA" id="ARBA00023229"/>
    </source>
</evidence>
<gene>
    <name evidence="4" type="primary">yacM</name>
</gene>
<protein>
    <submittedName>
        <fullName evidence="4">4-diphosphocytidyl-2C-methyl-D-erythritol synthase</fullName>
    </submittedName>
</protein>
<keyword evidence="2" id="KW-0548">Nucleotidyltransferase</keyword>
<evidence type="ECO:0000313" key="4">
    <source>
        <dbReference type="EMBL" id="AAS73150.1"/>
    </source>
</evidence>
<organism evidence="4">
    <name type="scientific">Pasteuria penetrans</name>
    <dbReference type="NCBI Taxonomy" id="86005"/>
    <lineage>
        <taxon>Bacteria</taxon>
        <taxon>Bacillati</taxon>
        <taxon>Bacillota</taxon>
        <taxon>Bacilli</taxon>
        <taxon>Bacillales</taxon>
        <taxon>Pasteuriaceae</taxon>
        <taxon>Pasteuria</taxon>
    </lineage>
</organism>
<dbReference type="AlphaFoldDB" id="Q6PYD5"/>
<dbReference type="GO" id="GO:0008299">
    <property type="term" value="P:isoprenoid biosynthetic process"/>
    <property type="evidence" value="ECO:0007669"/>
    <property type="project" value="UniProtKB-KW"/>
</dbReference>
<dbReference type="Pfam" id="PF01128">
    <property type="entry name" value="IspD"/>
    <property type="match status" value="1"/>
</dbReference>
<accession>Q6PYD5</accession>
<evidence type="ECO:0000256" key="2">
    <source>
        <dbReference type="ARBA" id="ARBA00022695"/>
    </source>
</evidence>
<dbReference type="PANTHER" id="PTHR32125">
    <property type="entry name" value="2-C-METHYL-D-ERYTHRITOL 4-PHOSPHATE CYTIDYLYLTRANSFERASE, CHLOROPLASTIC"/>
    <property type="match status" value="1"/>
</dbReference>
<evidence type="ECO:0000256" key="1">
    <source>
        <dbReference type="ARBA" id="ARBA00022679"/>
    </source>
</evidence>